<accession>A0A383VJI0</accession>
<proteinExistence type="predicted"/>
<dbReference type="STRING" id="3088.A0A383VJI0"/>
<name>A0A383VJI0_TETOB</name>
<dbReference type="Gene3D" id="3.40.50.300">
    <property type="entry name" value="P-loop containing nucleotide triphosphate hydrolases"/>
    <property type="match status" value="1"/>
</dbReference>
<dbReference type="Proteomes" id="UP000256970">
    <property type="component" value="Unassembled WGS sequence"/>
</dbReference>
<evidence type="ECO:0000313" key="2">
    <source>
        <dbReference type="Proteomes" id="UP000256970"/>
    </source>
</evidence>
<gene>
    <name evidence="1" type="ORF">BQ4739_LOCUS5293</name>
</gene>
<dbReference type="SUPFAM" id="SSF52540">
    <property type="entry name" value="P-loop containing nucleoside triphosphate hydrolases"/>
    <property type="match status" value="1"/>
</dbReference>
<dbReference type="InterPro" id="IPR027417">
    <property type="entry name" value="P-loop_NTPase"/>
</dbReference>
<dbReference type="PANTHER" id="PTHR20953:SF13">
    <property type="entry name" value="EXPRESSED PROTEIN"/>
    <property type="match status" value="1"/>
</dbReference>
<evidence type="ECO:0008006" key="3">
    <source>
        <dbReference type="Google" id="ProtNLM"/>
    </source>
</evidence>
<dbReference type="GO" id="GO:0005524">
    <property type="term" value="F:ATP binding"/>
    <property type="evidence" value="ECO:0007669"/>
    <property type="project" value="UniProtKB-KW"/>
</dbReference>
<dbReference type="AlphaFoldDB" id="A0A383VJI0"/>
<reference evidence="1 2" key="1">
    <citation type="submission" date="2016-10" db="EMBL/GenBank/DDBJ databases">
        <authorList>
            <person name="Cai Z."/>
        </authorList>
    </citation>
    <scope>NUCLEOTIDE SEQUENCE [LARGE SCALE GENOMIC DNA]</scope>
</reference>
<dbReference type="PANTHER" id="PTHR20953">
    <property type="entry name" value="KINASE-RELATED"/>
    <property type="match status" value="1"/>
</dbReference>
<dbReference type="EMBL" id="FNXT01000469">
    <property type="protein sequence ID" value="SZX64804.1"/>
    <property type="molecule type" value="Genomic_DNA"/>
</dbReference>
<keyword evidence="2" id="KW-1185">Reference proteome</keyword>
<evidence type="ECO:0000313" key="1">
    <source>
        <dbReference type="EMBL" id="SZX64804.1"/>
    </source>
</evidence>
<organism evidence="1 2">
    <name type="scientific">Tetradesmus obliquus</name>
    <name type="common">Green alga</name>
    <name type="synonym">Acutodesmus obliquus</name>
    <dbReference type="NCBI Taxonomy" id="3088"/>
    <lineage>
        <taxon>Eukaryota</taxon>
        <taxon>Viridiplantae</taxon>
        <taxon>Chlorophyta</taxon>
        <taxon>core chlorophytes</taxon>
        <taxon>Chlorophyceae</taxon>
        <taxon>CS clade</taxon>
        <taxon>Sphaeropleales</taxon>
        <taxon>Scenedesmaceae</taxon>
        <taxon>Tetradesmus</taxon>
    </lineage>
</organism>
<protein>
    <recommendedName>
        <fullName evidence="3">AAA+ ATPase domain-containing protein</fullName>
    </recommendedName>
</protein>
<sequence>MQLRLSDGSMLQLPRSLDIPAALASIEQAVLAASSQQQDAAQSSSSSGSSLFGASNRLSIPGTLHQVSALRDLAGEVFGLTYHVSRPLPGTALMLADVLSSMKAASRQQQAAVISSSSRGSRLPQSLLLLGRPGCGKRSLLRDVARLLSAPPGQGGLGLSVVVLDTQQQLAGGAVQQQQAGLGAARRLAVADHGQQAVLMAEALVHGPDTILVADIASPEEVAAARHITDQGVLLVAGASSSSLAQLLHTPALHCLAGVAAADEQVRVQHTAAVSLTGFFI</sequence>